<dbReference type="OrthoDB" id="5913987at2759"/>
<dbReference type="EMBL" id="JYDO01000146">
    <property type="protein sequence ID" value="KRZ69080.1"/>
    <property type="molecule type" value="Genomic_DNA"/>
</dbReference>
<evidence type="ECO:0000313" key="1">
    <source>
        <dbReference type="EMBL" id="KRZ69080.1"/>
    </source>
</evidence>
<protein>
    <submittedName>
        <fullName evidence="1">Uncharacterized protein</fullName>
    </submittedName>
</protein>
<reference evidence="1 2" key="1">
    <citation type="submission" date="2015-01" db="EMBL/GenBank/DDBJ databases">
        <title>Evolution of Trichinella species and genotypes.</title>
        <authorList>
            <person name="Korhonen P.K."/>
            <person name="Edoardo P."/>
            <person name="Giuseppe L.R."/>
            <person name="Gasser R.B."/>
        </authorList>
    </citation>
    <scope>NUCLEOTIDE SEQUENCE [LARGE SCALE GENOMIC DNA]</scope>
    <source>
        <strain evidence="1">ISS1980</strain>
    </source>
</reference>
<comment type="caution">
    <text evidence="1">The sequence shown here is derived from an EMBL/GenBank/DDBJ whole genome shotgun (WGS) entry which is preliminary data.</text>
</comment>
<keyword evidence="2" id="KW-1185">Reference proteome</keyword>
<dbReference type="Proteomes" id="UP000054843">
    <property type="component" value="Unassembled WGS sequence"/>
</dbReference>
<evidence type="ECO:0000313" key="2">
    <source>
        <dbReference type="Proteomes" id="UP000054843"/>
    </source>
</evidence>
<accession>A0A0V1MB47</accession>
<organism evidence="1 2">
    <name type="scientific">Trichinella papuae</name>
    <dbReference type="NCBI Taxonomy" id="268474"/>
    <lineage>
        <taxon>Eukaryota</taxon>
        <taxon>Metazoa</taxon>
        <taxon>Ecdysozoa</taxon>
        <taxon>Nematoda</taxon>
        <taxon>Enoplea</taxon>
        <taxon>Dorylaimia</taxon>
        <taxon>Trichinellida</taxon>
        <taxon>Trichinellidae</taxon>
        <taxon>Trichinella</taxon>
    </lineage>
</organism>
<proteinExistence type="predicted"/>
<dbReference type="AlphaFoldDB" id="A0A0V1MB47"/>
<name>A0A0V1MB47_9BILA</name>
<gene>
    <name evidence="1" type="ORF">T10_524</name>
</gene>
<sequence>MDAKLIACQITDGWWRLKRMGSGELMLQCAGNIPRFQICNCEHANMPGYVDIALFLRGSLNSQSEFDSGRRARSRRANQAATPRPVKLITSVHSDTVSRCCITCVSLIRFAKPTEQSRAVSTMPTMISCFIWLLILSRLGVATLSLRKLSSLHPKPTCEPHEPCRIGFLGMEFCTCPGDRKCPHSSESSLFYQDVEYHFCDEAKFHICEEGEVAWVKKGLHQIVNCICPEPFVLHGELWNPAEDMSQYKCLPIIPLQKKYCYDNDTCMIRNRVFIGEKTISLVKGFCTCPAGMGCVETGEMIKNRLIELEQDIFKCRQVA</sequence>